<feature type="domain" description="ABC transporter" evidence="4">
    <location>
        <begin position="3"/>
        <end position="221"/>
    </location>
</feature>
<gene>
    <name evidence="5" type="ORF">F8377_07845</name>
</gene>
<comment type="caution">
    <text evidence="5">The sequence shown here is derived from an EMBL/GenBank/DDBJ whole genome shotgun (WGS) entry which is preliminary data.</text>
</comment>
<dbReference type="SUPFAM" id="SSF52540">
    <property type="entry name" value="P-loop containing nucleoside triphosphate hydrolases"/>
    <property type="match status" value="1"/>
</dbReference>
<evidence type="ECO:0000256" key="3">
    <source>
        <dbReference type="ARBA" id="ARBA00022840"/>
    </source>
</evidence>
<dbReference type="SMART" id="SM00382">
    <property type="entry name" value="AAA"/>
    <property type="match status" value="1"/>
</dbReference>
<evidence type="ECO:0000313" key="5">
    <source>
        <dbReference type="EMBL" id="KAB3519822.1"/>
    </source>
</evidence>
<dbReference type="InterPro" id="IPR003593">
    <property type="entry name" value="AAA+_ATPase"/>
</dbReference>
<organism evidence="5 6">
    <name type="scientific">Corynebacterium zhongnanshanii</name>
    <dbReference type="NCBI Taxonomy" id="2768834"/>
    <lineage>
        <taxon>Bacteria</taxon>
        <taxon>Bacillati</taxon>
        <taxon>Actinomycetota</taxon>
        <taxon>Actinomycetes</taxon>
        <taxon>Mycobacteriales</taxon>
        <taxon>Corynebacteriaceae</taxon>
        <taxon>Corynebacterium</taxon>
    </lineage>
</organism>
<reference evidence="5 6" key="1">
    <citation type="submission" date="2019-10" db="EMBL/GenBank/DDBJ databases">
        <title>Corynebacterium sp novel species isolated from the respiratory tract of Marmot.</title>
        <authorList>
            <person name="Zhang G."/>
        </authorList>
    </citation>
    <scope>NUCLEOTIDE SEQUENCE [LARGE SCALE GENOMIC DNA]</scope>
    <source>
        <strain evidence="5 6">336</strain>
    </source>
</reference>
<dbReference type="InterPro" id="IPR050153">
    <property type="entry name" value="Metal_Ion_Import_ABC"/>
</dbReference>
<protein>
    <submittedName>
        <fullName evidence="5">Metal ABC transporter ATP-binding protein</fullName>
    </submittedName>
</protein>
<dbReference type="PROSITE" id="PS50893">
    <property type="entry name" value="ABC_TRANSPORTER_2"/>
    <property type="match status" value="1"/>
</dbReference>
<keyword evidence="3 5" id="KW-0067">ATP-binding</keyword>
<keyword evidence="2" id="KW-0547">Nucleotide-binding</keyword>
<dbReference type="InterPro" id="IPR003439">
    <property type="entry name" value="ABC_transporter-like_ATP-bd"/>
</dbReference>
<evidence type="ECO:0000256" key="1">
    <source>
        <dbReference type="ARBA" id="ARBA00022448"/>
    </source>
</evidence>
<name>A0ABQ6VC67_9CORY</name>
<dbReference type="InterPro" id="IPR027417">
    <property type="entry name" value="P-loop_NTPase"/>
</dbReference>
<dbReference type="PANTHER" id="PTHR42734">
    <property type="entry name" value="METAL TRANSPORT SYSTEM ATP-BINDING PROTEIN TM_0124-RELATED"/>
    <property type="match status" value="1"/>
</dbReference>
<dbReference type="RefSeq" id="WP_151844606.1">
    <property type="nucleotide sequence ID" value="NZ_WBZJ01000003.1"/>
</dbReference>
<dbReference type="Proteomes" id="UP000436181">
    <property type="component" value="Unassembled WGS sequence"/>
</dbReference>
<dbReference type="EMBL" id="WBZJ01000003">
    <property type="protein sequence ID" value="KAB3519822.1"/>
    <property type="molecule type" value="Genomic_DNA"/>
</dbReference>
<dbReference type="GO" id="GO:0005524">
    <property type="term" value="F:ATP binding"/>
    <property type="evidence" value="ECO:0007669"/>
    <property type="project" value="UniProtKB-KW"/>
</dbReference>
<evidence type="ECO:0000256" key="2">
    <source>
        <dbReference type="ARBA" id="ARBA00022741"/>
    </source>
</evidence>
<evidence type="ECO:0000259" key="4">
    <source>
        <dbReference type="PROSITE" id="PS50893"/>
    </source>
</evidence>
<dbReference type="Pfam" id="PF00005">
    <property type="entry name" value="ABC_tran"/>
    <property type="match status" value="1"/>
</dbReference>
<sequence>MTLHFHNAAVEPLWRGLNLDVQPGEFLAVLGTNGVGKSTLLHVALGIRSLTQGTCTVDGRVGYIPQQRMFDPDLPIRARDLVGLSVASGISKNRRPRASVVNAALEEVGALGLADRRVGELSGGQQQIIRQAQALANDPELLLCDEPTLSLDMRAQKNTVELLDRRRKEKGTSVVFVTHNINPILNVTDRVLYLTPHAHTIGTVADVMNSETLSELYRTDVRVLNVEGKLVVV</sequence>
<accession>A0ABQ6VC67</accession>
<keyword evidence="6" id="KW-1185">Reference proteome</keyword>
<evidence type="ECO:0000313" key="6">
    <source>
        <dbReference type="Proteomes" id="UP000436181"/>
    </source>
</evidence>
<keyword evidence="1" id="KW-0813">Transport</keyword>
<proteinExistence type="predicted"/>
<dbReference type="Gene3D" id="3.40.50.300">
    <property type="entry name" value="P-loop containing nucleotide triphosphate hydrolases"/>
    <property type="match status" value="1"/>
</dbReference>